<dbReference type="Pfam" id="PF04577">
    <property type="entry name" value="Glyco_transf_61"/>
    <property type="match status" value="1"/>
</dbReference>
<keyword evidence="5" id="KW-0812">Transmembrane</keyword>
<dbReference type="AlphaFoldDB" id="A0ABD1BWQ9"/>
<dbReference type="EMBL" id="JBANAX010000123">
    <property type="protein sequence ID" value="KAL1221640.1"/>
    <property type="molecule type" value="Genomic_DNA"/>
</dbReference>
<dbReference type="GO" id="GO:0016763">
    <property type="term" value="F:pentosyltransferase activity"/>
    <property type="evidence" value="ECO:0007669"/>
    <property type="project" value="UniProtKB-ARBA"/>
</dbReference>
<evidence type="ECO:0000313" key="7">
    <source>
        <dbReference type="EMBL" id="KAL1221640.1"/>
    </source>
</evidence>
<evidence type="ECO:0000256" key="3">
    <source>
        <dbReference type="ARBA" id="ARBA00022679"/>
    </source>
</evidence>
<evidence type="ECO:0000256" key="2">
    <source>
        <dbReference type="ARBA" id="ARBA00022676"/>
    </source>
</evidence>
<comment type="subcellular location">
    <subcellularLocation>
        <location evidence="1">Golgi apparatus membrane</location>
        <topology evidence="1">Single-pass type II membrane protein</topology>
    </subcellularLocation>
</comment>
<evidence type="ECO:0000256" key="4">
    <source>
        <dbReference type="ARBA" id="ARBA00023180"/>
    </source>
</evidence>
<name>A0ABD1BWQ9_CARAN</name>
<feature type="transmembrane region" description="Helical" evidence="5">
    <location>
        <begin position="25"/>
        <end position="44"/>
    </location>
</feature>
<evidence type="ECO:0000259" key="6">
    <source>
        <dbReference type="Pfam" id="PF04577"/>
    </source>
</evidence>
<keyword evidence="8" id="KW-1185">Reference proteome</keyword>
<evidence type="ECO:0000256" key="5">
    <source>
        <dbReference type="SAM" id="Phobius"/>
    </source>
</evidence>
<dbReference type="InterPro" id="IPR007657">
    <property type="entry name" value="Glycosyltransferase_61"/>
</dbReference>
<dbReference type="Proteomes" id="UP001558713">
    <property type="component" value="Unassembled WGS sequence"/>
</dbReference>
<comment type="caution">
    <text evidence="7">The sequence shown here is derived from an EMBL/GenBank/DDBJ whole genome shotgun (WGS) entry which is preliminary data.</text>
</comment>
<dbReference type="PANTHER" id="PTHR20961:SF5">
    <property type="entry name" value="GLYCOSYLTRANSFERASE-RELATED"/>
    <property type="match status" value="1"/>
</dbReference>
<keyword evidence="2" id="KW-0328">Glycosyltransferase</keyword>
<proteinExistence type="predicted"/>
<dbReference type="GO" id="GO:0000139">
    <property type="term" value="C:Golgi membrane"/>
    <property type="evidence" value="ECO:0007669"/>
    <property type="project" value="UniProtKB-SubCell"/>
</dbReference>
<gene>
    <name evidence="7" type="ORF">V5N11_026254</name>
</gene>
<dbReference type="InterPro" id="IPR049625">
    <property type="entry name" value="Glyco_transf_61_cat"/>
</dbReference>
<organism evidence="7 8">
    <name type="scientific">Cardamine amara subsp. amara</name>
    <dbReference type="NCBI Taxonomy" id="228776"/>
    <lineage>
        <taxon>Eukaryota</taxon>
        <taxon>Viridiplantae</taxon>
        <taxon>Streptophyta</taxon>
        <taxon>Embryophyta</taxon>
        <taxon>Tracheophyta</taxon>
        <taxon>Spermatophyta</taxon>
        <taxon>Magnoliopsida</taxon>
        <taxon>eudicotyledons</taxon>
        <taxon>Gunneridae</taxon>
        <taxon>Pentapetalae</taxon>
        <taxon>rosids</taxon>
        <taxon>malvids</taxon>
        <taxon>Brassicales</taxon>
        <taxon>Brassicaceae</taxon>
        <taxon>Cardamineae</taxon>
        <taxon>Cardamine</taxon>
    </lineage>
</organism>
<keyword evidence="3" id="KW-0808">Transferase</keyword>
<keyword evidence="4" id="KW-0325">Glycoprotein</keyword>
<keyword evidence="5" id="KW-0472">Membrane</keyword>
<dbReference type="PANTHER" id="PTHR20961">
    <property type="entry name" value="GLYCOSYLTRANSFERASE"/>
    <property type="match status" value="1"/>
</dbReference>
<protein>
    <submittedName>
        <fullName evidence="7">Alpha-1,3-arabinosyltransferase XAT3</fullName>
    </submittedName>
</protein>
<accession>A0ABD1BWQ9</accession>
<evidence type="ECO:0000313" key="8">
    <source>
        <dbReference type="Proteomes" id="UP001558713"/>
    </source>
</evidence>
<evidence type="ECO:0000256" key="1">
    <source>
        <dbReference type="ARBA" id="ARBA00004323"/>
    </source>
</evidence>
<feature type="domain" description="Glycosyltransferase 61 catalytic" evidence="6">
    <location>
        <begin position="331"/>
        <end position="429"/>
    </location>
</feature>
<keyword evidence="5" id="KW-1133">Transmembrane helix</keyword>
<sequence>MAGNNNLLYNTIFARSFSKTEQRRLGFGALIASLLFIFTLYTVFKPYLSSLPIEELQLSVDAGLRMLRITEPKKPQALRSSNIATSGVSKKLSIPTNQNIFSSEDHKLSACNDTCMLKNHLDSFYCTTNTTISKEQVISERDKVEILMKPFCNKQGKTEFWELTGDLRIHGKSATVLVAITFAFSGISTWQIRPYARKDEFTAMKRVREWTVKLEQNARFSGCVRNHSVPAILFSLGGFSMNNFHDFTDIVIPLYTTARRFNGEVQFLVTNKNPWWINKFKEIVKKLSNYQVINIDQEDKTLCFRRVIVGLNRHPEYHRELTINPSSSEYSMSDFRKFLRDAYSLRNAAVSMRRRPRILILSRSRSRAFLNAREIARAARLIGFEVLVAEANTGVASFVQTVNSCDVMLGVHGAGLTNMVFLPENAIVIQILPIGGFEWLAKMDFGDLSKEMNLRYLEYKIEPEESTLVRQYGRDHENVRDPVAVKKRGWATFKSVYLVQQNVSLDINRFKLVLVKALELLQKQSV</sequence>
<reference evidence="7 8" key="1">
    <citation type="submission" date="2024-04" db="EMBL/GenBank/DDBJ databases">
        <title>Genome assembly C_amara_ONT_v2.</title>
        <authorList>
            <person name="Yant L."/>
            <person name="Moore C."/>
            <person name="Slenker M."/>
        </authorList>
    </citation>
    <scope>NUCLEOTIDE SEQUENCE [LARGE SCALE GENOMIC DNA]</scope>
    <source>
        <tissue evidence="7">Leaf</tissue>
    </source>
</reference>